<sequence length="452" mass="51309">VQSEIRIQPAQDEDAKRQKIRAKILRRETHRFRVLIIGRAKAGKTTILQRVCNTTEQPKILNRQGRKVCVMHIELHWRNIETEMRCDSNPGYVFHESCGFEGSRLVVKNFIEYQSRAKDINEHLHAIWYCIPINDGISDGTGPITRADVDFFDNCETGRVPVIVVFTKGDLPDPQTKEQLVDTGMSIEGAASRAGEESINNFDKKFRHVDCSLLVKETAAFLSDDTILQLFLSVQQDHLSLSMEYAVKRVMFDSQGQWSKKGEKQMITINNVLKYFPHIAALGLAQLVSQVSRRSFLHDADNGLLWLFLYDADNGLLWVLNRIVCFGFHSTFQSKFDQKVIQIKHDALHCVDWPSNSAYLCIATAIISGHSYLSWKQQCFNSTSSKHLKTSFDNFKSSPAVANIWNAIKELDQGDTDVATAIVKIALDNYLCKFSIFQQTSMIPSLTLILGQ</sequence>
<protein>
    <recommendedName>
        <fullName evidence="3">G domain-containing protein</fullName>
    </recommendedName>
</protein>
<organism evidence="1 2">
    <name type="scientific">Laccaria amethystina LaAM-08-1</name>
    <dbReference type="NCBI Taxonomy" id="1095629"/>
    <lineage>
        <taxon>Eukaryota</taxon>
        <taxon>Fungi</taxon>
        <taxon>Dikarya</taxon>
        <taxon>Basidiomycota</taxon>
        <taxon>Agaricomycotina</taxon>
        <taxon>Agaricomycetes</taxon>
        <taxon>Agaricomycetidae</taxon>
        <taxon>Agaricales</taxon>
        <taxon>Agaricineae</taxon>
        <taxon>Hydnangiaceae</taxon>
        <taxon>Laccaria</taxon>
    </lineage>
</organism>
<dbReference type="InterPro" id="IPR027417">
    <property type="entry name" value="P-loop_NTPase"/>
</dbReference>
<dbReference type="HOGENOM" id="CLU_023805_6_2_1"/>
<dbReference type="Gene3D" id="3.40.50.300">
    <property type="entry name" value="P-loop containing nucleotide triphosphate hydrolases"/>
    <property type="match status" value="1"/>
</dbReference>
<accession>A0A0C9XA07</accession>
<proteinExistence type="predicted"/>
<reference evidence="1 2" key="1">
    <citation type="submission" date="2014-04" db="EMBL/GenBank/DDBJ databases">
        <authorList>
            <consortium name="DOE Joint Genome Institute"/>
            <person name="Kuo A."/>
            <person name="Kohler A."/>
            <person name="Nagy L.G."/>
            <person name="Floudas D."/>
            <person name="Copeland A."/>
            <person name="Barry K.W."/>
            <person name="Cichocki N."/>
            <person name="Veneault-Fourrey C."/>
            <person name="LaButti K."/>
            <person name="Lindquist E.A."/>
            <person name="Lipzen A."/>
            <person name="Lundell T."/>
            <person name="Morin E."/>
            <person name="Murat C."/>
            <person name="Sun H."/>
            <person name="Tunlid A."/>
            <person name="Henrissat B."/>
            <person name="Grigoriev I.V."/>
            <person name="Hibbett D.S."/>
            <person name="Martin F."/>
            <person name="Nordberg H.P."/>
            <person name="Cantor M.N."/>
            <person name="Hua S.X."/>
        </authorList>
    </citation>
    <scope>NUCLEOTIDE SEQUENCE [LARGE SCALE GENOMIC DNA]</scope>
    <source>
        <strain evidence="1 2">LaAM-08-1</strain>
    </source>
</reference>
<dbReference type="Proteomes" id="UP000054477">
    <property type="component" value="Unassembled WGS sequence"/>
</dbReference>
<dbReference type="OrthoDB" id="3267153at2759"/>
<name>A0A0C9XA07_9AGAR</name>
<reference evidence="2" key="2">
    <citation type="submission" date="2015-01" db="EMBL/GenBank/DDBJ databases">
        <title>Evolutionary Origins and Diversification of the Mycorrhizal Mutualists.</title>
        <authorList>
            <consortium name="DOE Joint Genome Institute"/>
            <consortium name="Mycorrhizal Genomics Consortium"/>
            <person name="Kohler A."/>
            <person name="Kuo A."/>
            <person name="Nagy L.G."/>
            <person name="Floudas D."/>
            <person name="Copeland A."/>
            <person name="Barry K.W."/>
            <person name="Cichocki N."/>
            <person name="Veneault-Fourrey C."/>
            <person name="LaButti K."/>
            <person name="Lindquist E.A."/>
            <person name="Lipzen A."/>
            <person name="Lundell T."/>
            <person name="Morin E."/>
            <person name="Murat C."/>
            <person name="Riley R."/>
            <person name="Ohm R."/>
            <person name="Sun H."/>
            <person name="Tunlid A."/>
            <person name="Henrissat B."/>
            <person name="Grigoriev I.V."/>
            <person name="Hibbett D.S."/>
            <person name="Martin F."/>
        </authorList>
    </citation>
    <scope>NUCLEOTIDE SEQUENCE [LARGE SCALE GENOMIC DNA]</scope>
    <source>
        <strain evidence="2">LaAM-08-1</strain>
    </source>
</reference>
<keyword evidence="2" id="KW-1185">Reference proteome</keyword>
<dbReference type="STRING" id="1095629.A0A0C9XA07"/>
<feature type="non-terminal residue" evidence="1">
    <location>
        <position position="1"/>
    </location>
</feature>
<dbReference type="EMBL" id="KN838601">
    <property type="protein sequence ID" value="KIK01816.1"/>
    <property type="molecule type" value="Genomic_DNA"/>
</dbReference>
<dbReference type="AlphaFoldDB" id="A0A0C9XA07"/>
<evidence type="ECO:0008006" key="3">
    <source>
        <dbReference type="Google" id="ProtNLM"/>
    </source>
</evidence>
<dbReference type="SUPFAM" id="SSF52540">
    <property type="entry name" value="P-loop containing nucleoside triphosphate hydrolases"/>
    <property type="match status" value="1"/>
</dbReference>
<gene>
    <name evidence="1" type="ORF">K443DRAFT_98032</name>
</gene>
<evidence type="ECO:0000313" key="1">
    <source>
        <dbReference type="EMBL" id="KIK01816.1"/>
    </source>
</evidence>
<evidence type="ECO:0000313" key="2">
    <source>
        <dbReference type="Proteomes" id="UP000054477"/>
    </source>
</evidence>